<feature type="non-terminal residue" evidence="2">
    <location>
        <position position="1"/>
    </location>
</feature>
<dbReference type="SUPFAM" id="SSF56672">
    <property type="entry name" value="DNA/RNA polymerases"/>
    <property type="match status" value="1"/>
</dbReference>
<feature type="domain" description="RNase H type-1" evidence="1">
    <location>
        <begin position="407"/>
        <end position="541"/>
    </location>
</feature>
<evidence type="ECO:0000313" key="2">
    <source>
        <dbReference type="EMBL" id="TKC11883.1"/>
    </source>
</evidence>
<dbReference type="GO" id="GO:0004523">
    <property type="term" value="F:RNA-DNA hybrid ribonuclease activity"/>
    <property type="evidence" value="ECO:0007669"/>
    <property type="project" value="InterPro"/>
</dbReference>
<dbReference type="GO" id="GO:0003964">
    <property type="term" value="F:RNA-directed DNA polymerase activity"/>
    <property type="evidence" value="ECO:0007669"/>
    <property type="project" value="UniProtKB-KW"/>
</dbReference>
<dbReference type="InterPro" id="IPR041577">
    <property type="entry name" value="RT_RNaseH_2"/>
</dbReference>
<dbReference type="InterPro" id="IPR012337">
    <property type="entry name" value="RNaseH-like_sf"/>
</dbReference>
<dbReference type="CDD" id="cd01647">
    <property type="entry name" value="RT_LTR"/>
    <property type="match status" value="1"/>
</dbReference>
<dbReference type="PROSITE" id="PS50879">
    <property type="entry name" value="RNASE_H_1"/>
    <property type="match status" value="1"/>
</dbReference>
<organism evidence="2 3">
    <name type="scientific">Robertmurraya kyonggiensis</name>
    <dbReference type="NCBI Taxonomy" id="1037680"/>
    <lineage>
        <taxon>Bacteria</taxon>
        <taxon>Bacillati</taxon>
        <taxon>Bacillota</taxon>
        <taxon>Bacilli</taxon>
        <taxon>Bacillales</taxon>
        <taxon>Bacillaceae</taxon>
        <taxon>Robertmurraya</taxon>
    </lineage>
</organism>
<evidence type="ECO:0000259" key="1">
    <source>
        <dbReference type="PROSITE" id="PS50879"/>
    </source>
</evidence>
<keyword evidence="3" id="KW-1185">Reference proteome</keyword>
<dbReference type="Pfam" id="PF00078">
    <property type="entry name" value="RVT_1"/>
    <property type="match status" value="1"/>
</dbReference>
<protein>
    <submittedName>
        <fullName evidence="2">Reverse transcriptase-like protein</fullName>
    </submittedName>
</protein>
<keyword evidence="2" id="KW-0808">Transferase</keyword>
<dbReference type="InterPro" id="IPR043502">
    <property type="entry name" value="DNA/RNA_pol_sf"/>
</dbReference>
<reference evidence="2 3" key="1">
    <citation type="journal article" date="2011" name="J. Microbiol.">
        <title>Bacillus kyonggiensis sp. nov., isolated from soil of a lettuce field.</title>
        <authorList>
            <person name="Dong K."/>
            <person name="Lee S."/>
        </authorList>
    </citation>
    <scope>NUCLEOTIDE SEQUENCE [LARGE SCALE GENOMIC DNA]</scope>
    <source>
        <strain evidence="2 3">NB22</strain>
    </source>
</reference>
<dbReference type="GO" id="GO:0003676">
    <property type="term" value="F:nucleic acid binding"/>
    <property type="evidence" value="ECO:0007669"/>
    <property type="project" value="InterPro"/>
</dbReference>
<dbReference type="InterPro" id="IPR043128">
    <property type="entry name" value="Rev_trsase/Diguanyl_cyclase"/>
</dbReference>
<dbReference type="Pfam" id="PF13456">
    <property type="entry name" value="RVT_3"/>
    <property type="match status" value="1"/>
</dbReference>
<gene>
    <name evidence="2" type="ORF">FA727_23660</name>
</gene>
<dbReference type="SUPFAM" id="SSF53098">
    <property type="entry name" value="Ribonuclease H-like"/>
    <property type="match status" value="1"/>
</dbReference>
<dbReference type="InterPro" id="IPR000477">
    <property type="entry name" value="RT_dom"/>
</dbReference>
<keyword evidence="2" id="KW-0548">Nucleotidyltransferase</keyword>
<dbReference type="Gene3D" id="3.30.70.270">
    <property type="match status" value="2"/>
</dbReference>
<dbReference type="PANTHER" id="PTHR48475">
    <property type="entry name" value="RIBONUCLEASE H"/>
    <property type="match status" value="1"/>
</dbReference>
<dbReference type="EMBL" id="SWBM01000034">
    <property type="protein sequence ID" value="TKC11883.1"/>
    <property type="molecule type" value="Genomic_DNA"/>
</dbReference>
<dbReference type="AlphaFoldDB" id="A0A4U1CSD6"/>
<dbReference type="InterPro" id="IPR002156">
    <property type="entry name" value="RNaseH_domain"/>
</dbReference>
<proteinExistence type="predicted"/>
<dbReference type="CDD" id="cd09279">
    <property type="entry name" value="RNase_HI_like"/>
    <property type="match status" value="1"/>
</dbReference>
<dbReference type="Gene3D" id="3.30.420.10">
    <property type="entry name" value="Ribonuclease H-like superfamily/Ribonuclease H"/>
    <property type="match status" value="1"/>
</dbReference>
<dbReference type="Proteomes" id="UP000307756">
    <property type="component" value="Unassembled WGS sequence"/>
</dbReference>
<sequence length="569" mass="64838">KAKVIREVQYPEWLGSTVPVKKKNGKWRMCIDFTTLNQHCPKDDFPLPRIDSVVDDAANSEILSLLDCFSGYHQVWMKQEDEEKTSFITPFGPFCFVRMSEGLRNAGSTFSRMTKKVFNSQIDRNMLAYVDDLVVKSIKRADHIKDLEETFNNLRMSNLSLNPEKYVFGVTKGKVLGCLVTSKGIEANPDKVQALASMEEPKTVKEVQQLTGRIAALNRFVPRAAERSLPFFKTLRHAQKFNWGEEQSKAFRELKQYLATMIKLSPPAQGKDLLLYLAVSESAVSAAIVQEIEIKGILKQLPAYFVSEALSGAKKSYSELEKIAYALLMASRKLRHYFEAHKVTVVTNKPLAELFANREASNRISKWSAELSGFNIEFVRRNAIKSQVLADFVADWTSPKHESPDEDEKQWTVYCDGAYCNKGAAISAILVSPGGIKTRFAARLEFNNQEIQITNNVAEYEALLLGLRKMKSLGKQRFIVKTDSKIARDHIEKDSEARKPELIDYLEEVREMEKHFKGFTVEHIHRNDNNKADDLAKKAAKKEELPEDVIYEVMTIPSIRKQNLAHIRW</sequence>
<name>A0A4U1CSD6_9BACI</name>
<dbReference type="InterPro" id="IPR036397">
    <property type="entry name" value="RNaseH_sf"/>
</dbReference>
<feature type="non-terminal residue" evidence="2">
    <location>
        <position position="569"/>
    </location>
</feature>
<accession>A0A4U1CSD6</accession>
<dbReference type="Gene3D" id="3.10.10.10">
    <property type="entry name" value="HIV Type 1 Reverse Transcriptase, subunit A, domain 1"/>
    <property type="match status" value="1"/>
</dbReference>
<dbReference type="Pfam" id="PF17919">
    <property type="entry name" value="RT_RNaseH_2"/>
    <property type="match status" value="1"/>
</dbReference>
<dbReference type="PANTHER" id="PTHR48475:SF2">
    <property type="entry name" value="RIBONUCLEASE H"/>
    <property type="match status" value="1"/>
</dbReference>
<keyword evidence="2" id="KW-0695">RNA-directed DNA polymerase</keyword>
<evidence type="ECO:0000313" key="3">
    <source>
        <dbReference type="Proteomes" id="UP000307756"/>
    </source>
</evidence>
<comment type="caution">
    <text evidence="2">The sequence shown here is derived from an EMBL/GenBank/DDBJ whole genome shotgun (WGS) entry which is preliminary data.</text>
</comment>